<gene>
    <name evidence="14" type="ORF">APHIGO_LOCUS356</name>
</gene>
<keyword evidence="7 13" id="KW-0472">Membrane</keyword>
<dbReference type="AlphaFoldDB" id="A0A9P0ILP7"/>
<proteinExistence type="inferred from homology"/>
<dbReference type="OrthoDB" id="18585at2759"/>
<evidence type="ECO:0000313" key="14">
    <source>
        <dbReference type="EMBL" id="CAH1708290.1"/>
    </source>
</evidence>
<dbReference type="PANTHER" id="PTHR11923:SF110">
    <property type="entry name" value="SCAVENGER RECEPTOR CLASS B MEMBER 1"/>
    <property type="match status" value="1"/>
</dbReference>
<evidence type="ECO:0000256" key="11">
    <source>
        <dbReference type="ARBA" id="ARBA00040821"/>
    </source>
</evidence>
<feature type="transmembrane region" description="Helical" evidence="13">
    <location>
        <begin position="505"/>
        <end position="526"/>
    </location>
</feature>
<dbReference type="EMBL" id="OU899034">
    <property type="protein sequence ID" value="CAH1708290.1"/>
    <property type="molecule type" value="Genomic_DNA"/>
</dbReference>
<dbReference type="PRINTS" id="PR01609">
    <property type="entry name" value="CD36FAMILY"/>
</dbReference>
<keyword evidence="9" id="KW-0675">Receptor</keyword>
<keyword evidence="4" id="KW-1003">Cell membrane</keyword>
<evidence type="ECO:0000256" key="6">
    <source>
        <dbReference type="ARBA" id="ARBA00022989"/>
    </source>
</evidence>
<evidence type="ECO:0000256" key="4">
    <source>
        <dbReference type="ARBA" id="ARBA00022475"/>
    </source>
</evidence>
<evidence type="ECO:0000256" key="9">
    <source>
        <dbReference type="ARBA" id="ARBA00023170"/>
    </source>
</evidence>
<keyword evidence="10" id="KW-0325">Glycoprotein</keyword>
<name>A0A9P0ILP7_APHGO</name>
<reference evidence="14" key="1">
    <citation type="submission" date="2022-02" db="EMBL/GenBank/DDBJ databases">
        <authorList>
            <person name="King R."/>
        </authorList>
    </citation>
    <scope>NUCLEOTIDE SEQUENCE</scope>
</reference>
<evidence type="ECO:0000256" key="8">
    <source>
        <dbReference type="ARBA" id="ARBA00023157"/>
    </source>
</evidence>
<evidence type="ECO:0000256" key="5">
    <source>
        <dbReference type="ARBA" id="ARBA00022692"/>
    </source>
</evidence>
<evidence type="ECO:0000256" key="2">
    <source>
        <dbReference type="ARBA" id="ARBA00004651"/>
    </source>
</evidence>
<feature type="transmembrane region" description="Helical" evidence="13">
    <location>
        <begin position="67"/>
        <end position="89"/>
    </location>
</feature>
<accession>A0A9P0ILP7</accession>
<dbReference type="GO" id="GO:0005901">
    <property type="term" value="C:caveola"/>
    <property type="evidence" value="ECO:0007669"/>
    <property type="project" value="UniProtKB-SubCell"/>
</dbReference>
<evidence type="ECO:0000313" key="15">
    <source>
        <dbReference type="Proteomes" id="UP001154329"/>
    </source>
</evidence>
<protein>
    <recommendedName>
        <fullName evidence="11">Scavenger receptor class B member 1</fullName>
    </recommendedName>
    <alternativeName>
        <fullName evidence="12">SR-BI</fullName>
    </alternativeName>
</protein>
<comment type="subcellular location">
    <subcellularLocation>
        <location evidence="2">Cell membrane</location>
        <topology evidence="2">Multi-pass membrane protein</topology>
    </subcellularLocation>
    <subcellularLocation>
        <location evidence="1">Membrane</location>
        <location evidence="1">Caveola</location>
        <topology evidence="1">Multi-pass membrane protein</topology>
    </subcellularLocation>
</comment>
<dbReference type="GO" id="GO:0005737">
    <property type="term" value="C:cytoplasm"/>
    <property type="evidence" value="ECO:0007669"/>
    <property type="project" value="TreeGrafter"/>
</dbReference>
<reference evidence="14" key="2">
    <citation type="submission" date="2022-10" db="EMBL/GenBank/DDBJ databases">
        <authorList>
            <consortium name="ENA_rothamsted_submissions"/>
            <consortium name="culmorum"/>
            <person name="King R."/>
        </authorList>
    </citation>
    <scope>NUCLEOTIDE SEQUENCE</scope>
</reference>
<dbReference type="InterPro" id="IPR002159">
    <property type="entry name" value="CD36_fam"/>
</dbReference>
<keyword evidence="5 13" id="KW-0812">Transmembrane</keyword>
<sequence length="557" mass="63333">MPTETPSSRYSPVDTRVEEHVATSAVPKVKDAANDEDGYINKMKHFLTTATLANNSSKTKPSKNCNYSCTILFILGFILSLFLTIFIWFTDLYTNELFKRLTIQNGSLLYDSWKEPPVRPLLCVYIFNYTNVNEFMNGDHPKLKVQEVGPYCYRETLYRVNITDHHNGSQTFNEMKVQEYAYDASKGKDDDIIIVPDIPYISAIALTIDENFLVRNAMTSVLNHVSNFPFVTVSVHDFCFGYQDSVIRTLAGMAKFANKPVPFEKFGLLTKRIGVNPDRLTVTNGLDDLNQMGQVIQLNGKSMLHPWSTDECNSVGGSDGMFFPRLKIQQGETIHLFHKDSCRKLPMTFLAKEKIENGVIGHRYSLSVTTFNNSIPENKCYCTSTPCMPDGIFDMGKCSTRSPVVVSRAHFLYSDPSLLDAVEGLSPDPNKHEFLWLIDPILGITMETQMRIQLNIQVRNPHNYGTLSRIPDNTILPFTWLEIKTGGVSPKLSMFLFHLTFTLHWFQTFLMCLSLVGLLGTSFCLMRMLNRRLNKNIVIISNEVQLKDRHTEKIPIC</sequence>
<dbReference type="Pfam" id="PF01130">
    <property type="entry name" value="CD36"/>
    <property type="match status" value="1"/>
</dbReference>
<keyword evidence="8" id="KW-1015">Disulfide bond</keyword>
<dbReference type="PANTHER" id="PTHR11923">
    <property type="entry name" value="SCAVENGER RECEPTOR CLASS B TYPE-1 SR-B1"/>
    <property type="match status" value="1"/>
</dbReference>
<evidence type="ECO:0000256" key="7">
    <source>
        <dbReference type="ARBA" id="ARBA00023136"/>
    </source>
</evidence>
<organism evidence="14 15">
    <name type="scientific">Aphis gossypii</name>
    <name type="common">Cotton aphid</name>
    <dbReference type="NCBI Taxonomy" id="80765"/>
    <lineage>
        <taxon>Eukaryota</taxon>
        <taxon>Metazoa</taxon>
        <taxon>Ecdysozoa</taxon>
        <taxon>Arthropoda</taxon>
        <taxon>Hexapoda</taxon>
        <taxon>Insecta</taxon>
        <taxon>Pterygota</taxon>
        <taxon>Neoptera</taxon>
        <taxon>Paraneoptera</taxon>
        <taxon>Hemiptera</taxon>
        <taxon>Sternorrhyncha</taxon>
        <taxon>Aphidomorpha</taxon>
        <taxon>Aphidoidea</taxon>
        <taxon>Aphididae</taxon>
        <taxon>Aphidini</taxon>
        <taxon>Aphis</taxon>
        <taxon>Aphis</taxon>
    </lineage>
</organism>
<comment type="similarity">
    <text evidence="3">Belongs to the CD36 family.</text>
</comment>
<evidence type="ECO:0000256" key="3">
    <source>
        <dbReference type="ARBA" id="ARBA00010532"/>
    </source>
</evidence>
<dbReference type="Proteomes" id="UP001154329">
    <property type="component" value="Chromosome 1"/>
</dbReference>
<evidence type="ECO:0000256" key="13">
    <source>
        <dbReference type="SAM" id="Phobius"/>
    </source>
</evidence>
<evidence type="ECO:0000256" key="1">
    <source>
        <dbReference type="ARBA" id="ARBA00004189"/>
    </source>
</evidence>
<dbReference type="GO" id="GO:0005044">
    <property type="term" value="F:scavenger receptor activity"/>
    <property type="evidence" value="ECO:0007669"/>
    <property type="project" value="TreeGrafter"/>
</dbReference>
<keyword evidence="15" id="KW-1185">Reference proteome</keyword>
<evidence type="ECO:0000256" key="12">
    <source>
        <dbReference type="ARBA" id="ARBA00042244"/>
    </source>
</evidence>
<keyword evidence="6 13" id="KW-1133">Transmembrane helix</keyword>
<evidence type="ECO:0000256" key="10">
    <source>
        <dbReference type="ARBA" id="ARBA00023180"/>
    </source>
</evidence>